<dbReference type="EMBL" id="MKJU01000006">
    <property type="protein sequence ID" value="OHU92793.1"/>
    <property type="molecule type" value="Genomic_DNA"/>
</dbReference>
<comment type="caution">
    <text evidence="1">The sequence shown here is derived from an EMBL/GenBank/DDBJ whole genome shotgun (WGS) entry which is preliminary data.</text>
</comment>
<proteinExistence type="predicted"/>
<evidence type="ECO:0000313" key="2">
    <source>
        <dbReference type="Proteomes" id="UP000179786"/>
    </source>
</evidence>
<sequence length="198" mass="23080">MIWVRAIKLLIISLILLLCACTKSNLVETKTVEKLSYLYIKTPDNVGDFDTITYLFTHSSPTKKLEKNFRTFSRVIGENSAFVVISPNSSLELYNSLKKIKNRCDFPSSRQWPSILFQDSRLNKCYIFNIPENQETKYTIVLSEIIDAIETKKSLNKYEFKESMEKNLEKLLKTHPEISNLKEPFIDLISYISDKIYN</sequence>
<organism evidence="1 2">
    <name type="scientific">Pseudoalteromonas amylolytica</name>
    <dbReference type="NCBI Taxonomy" id="1859457"/>
    <lineage>
        <taxon>Bacteria</taxon>
        <taxon>Pseudomonadati</taxon>
        <taxon>Pseudomonadota</taxon>
        <taxon>Gammaproteobacteria</taxon>
        <taxon>Alteromonadales</taxon>
        <taxon>Pseudoalteromonadaceae</taxon>
        <taxon>Pseudoalteromonas</taxon>
    </lineage>
</organism>
<evidence type="ECO:0000313" key="1">
    <source>
        <dbReference type="EMBL" id="OHU92793.1"/>
    </source>
</evidence>
<name>A0A1S1N059_9GAMM</name>
<dbReference type="AlphaFoldDB" id="A0A1S1N059"/>
<keyword evidence="2" id="KW-1185">Reference proteome</keyword>
<dbReference type="PROSITE" id="PS51257">
    <property type="entry name" value="PROKAR_LIPOPROTEIN"/>
    <property type="match status" value="1"/>
</dbReference>
<gene>
    <name evidence="1" type="ORF">BET10_04910</name>
</gene>
<protein>
    <recommendedName>
        <fullName evidence="3">Lipoprotein</fullName>
    </recommendedName>
</protein>
<evidence type="ECO:0008006" key="3">
    <source>
        <dbReference type="Google" id="ProtNLM"/>
    </source>
</evidence>
<reference evidence="1 2" key="1">
    <citation type="submission" date="2016-09" db="EMBL/GenBank/DDBJ databases">
        <title>Pseudoalteromonas amylolytica sp. nov., isolated from the surface seawater.</title>
        <authorList>
            <person name="Wu Y.-H."/>
            <person name="Cheng H."/>
            <person name="Jin X.-B."/>
            <person name="Wang C.-S."/>
            <person name="Xu X.-W."/>
        </authorList>
    </citation>
    <scope>NUCLEOTIDE SEQUENCE [LARGE SCALE GENOMIC DNA]</scope>
    <source>
        <strain evidence="1 2">JW1</strain>
    </source>
</reference>
<dbReference type="STRING" id="1859457.BET10_04910"/>
<accession>A0A1S1N059</accession>
<dbReference type="RefSeq" id="WP_070983353.1">
    <property type="nucleotide sequence ID" value="NZ_MKJU01000006.1"/>
</dbReference>
<dbReference type="Proteomes" id="UP000179786">
    <property type="component" value="Unassembled WGS sequence"/>
</dbReference>